<comment type="caution">
    <text evidence="2">The sequence shown here is derived from an EMBL/GenBank/DDBJ whole genome shotgun (WGS) entry which is preliminary data.</text>
</comment>
<dbReference type="Proteomes" id="UP001497644">
    <property type="component" value="Unassembled WGS sequence"/>
</dbReference>
<protein>
    <recommendedName>
        <fullName evidence="4">Coiled-coil domain-containing protein 86</fullName>
    </recommendedName>
</protein>
<organism evidence="2 3">
    <name type="scientific">Lasius platythorax</name>
    <dbReference type="NCBI Taxonomy" id="488582"/>
    <lineage>
        <taxon>Eukaryota</taxon>
        <taxon>Metazoa</taxon>
        <taxon>Ecdysozoa</taxon>
        <taxon>Arthropoda</taxon>
        <taxon>Hexapoda</taxon>
        <taxon>Insecta</taxon>
        <taxon>Pterygota</taxon>
        <taxon>Neoptera</taxon>
        <taxon>Endopterygota</taxon>
        <taxon>Hymenoptera</taxon>
        <taxon>Apocrita</taxon>
        <taxon>Aculeata</taxon>
        <taxon>Formicoidea</taxon>
        <taxon>Formicidae</taxon>
        <taxon>Formicinae</taxon>
        <taxon>Lasius</taxon>
        <taxon>Lasius</taxon>
    </lineage>
</organism>
<reference evidence="2" key="1">
    <citation type="submission" date="2024-04" db="EMBL/GenBank/DDBJ databases">
        <authorList>
            <consortium name="Molecular Ecology Group"/>
        </authorList>
    </citation>
    <scope>NUCLEOTIDE SEQUENCE</scope>
</reference>
<proteinExistence type="predicted"/>
<sequence length="236" mass="27914">MENEHMINCESECSVVNTACSAAADNTVILDLTQEEFDLLSNNENHEFMVISDANVEKACNEPIHLLPKECSQKTANEFVQENVNIDKIWKEELHFPRIETSKRQKRNVEPKIYAISSAEWKKQHEEKIRNQEEQQREKELRKLDREIKKKIKQEEIETKKKEREAKKELRLKKQAEMQIKKKEKEVKKELLKRRKAESLNLENNDANSAYAKRRVLKNITNSKITNNITEKNDIK</sequence>
<keyword evidence="3" id="KW-1185">Reference proteome</keyword>
<dbReference type="EMBL" id="CAXIPU020000536">
    <property type="protein sequence ID" value="CAL1672383.1"/>
    <property type="molecule type" value="Genomic_DNA"/>
</dbReference>
<evidence type="ECO:0000256" key="1">
    <source>
        <dbReference type="SAM" id="Coils"/>
    </source>
</evidence>
<keyword evidence="1" id="KW-0175">Coiled coil</keyword>
<dbReference type="AlphaFoldDB" id="A0AAV2MXZ7"/>
<evidence type="ECO:0000313" key="3">
    <source>
        <dbReference type="Proteomes" id="UP001497644"/>
    </source>
</evidence>
<evidence type="ECO:0000313" key="2">
    <source>
        <dbReference type="EMBL" id="CAL1672383.1"/>
    </source>
</evidence>
<accession>A0AAV2MXZ7</accession>
<evidence type="ECO:0008006" key="4">
    <source>
        <dbReference type="Google" id="ProtNLM"/>
    </source>
</evidence>
<name>A0AAV2MXZ7_9HYME</name>
<feature type="coiled-coil region" evidence="1">
    <location>
        <begin position="118"/>
        <end position="200"/>
    </location>
</feature>
<gene>
    <name evidence="2" type="ORF">LPLAT_LOCUS7052</name>
</gene>